<reference evidence="5" key="1">
    <citation type="submission" date="2017-09" db="EMBL/GenBank/DDBJ databases">
        <title>Depth-based differentiation of microbial function through sediment-hosted aquifers and enrichment of novel symbionts in the deep terrestrial subsurface.</title>
        <authorList>
            <person name="Probst A.J."/>
            <person name="Ladd B."/>
            <person name="Jarett J.K."/>
            <person name="Geller-Mcgrath D.E."/>
            <person name="Sieber C.M.K."/>
            <person name="Emerson J.B."/>
            <person name="Anantharaman K."/>
            <person name="Thomas B.C."/>
            <person name="Malmstrom R."/>
            <person name="Stieglmeier M."/>
            <person name="Klingl A."/>
            <person name="Woyke T."/>
            <person name="Ryan C.M."/>
            <person name="Banfield J.F."/>
        </authorList>
    </citation>
    <scope>NUCLEOTIDE SEQUENCE [LARGE SCALE GENOMIC DNA]</scope>
</reference>
<dbReference type="InterPro" id="IPR031107">
    <property type="entry name" value="Small_HSP"/>
</dbReference>
<evidence type="ECO:0000256" key="1">
    <source>
        <dbReference type="PROSITE-ProRule" id="PRU00285"/>
    </source>
</evidence>
<dbReference type="SUPFAM" id="SSF49764">
    <property type="entry name" value="HSP20-like chaperones"/>
    <property type="match status" value="1"/>
</dbReference>
<sequence>MSFFKKLKSSPVTKEWLFSEQKKAAKISIDLYETESELVIQSTIAGVKASDLDISIEEGILSIWGAREKPAEDSSEKRTYLYQECYWGRFCRKIILPEGINHSEIQAAVKEGILTIRIPKMQKKEKRKIEIHEEE</sequence>
<dbReference type="EMBL" id="PFLW01000006">
    <property type="protein sequence ID" value="PIY89686.1"/>
    <property type="molecule type" value="Genomic_DNA"/>
</dbReference>
<proteinExistence type="inferred from homology"/>
<evidence type="ECO:0000256" key="2">
    <source>
        <dbReference type="RuleBase" id="RU003616"/>
    </source>
</evidence>
<feature type="domain" description="SHSP" evidence="3">
    <location>
        <begin position="20"/>
        <end position="134"/>
    </location>
</feature>
<evidence type="ECO:0000313" key="5">
    <source>
        <dbReference type="Proteomes" id="UP000230767"/>
    </source>
</evidence>
<organism evidence="4 5">
    <name type="scientific">Candidatus Nealsonbacteria bacterium CG_4_10_14_0_8_um_filter_37_14</name>
    <dbReference type="NCBI Taxonomy" id="1974684"/>
    <lineage>
        <taxon>Bacteria</taxon>
        <taxon>Candidatus Nealsoniibacteriota</taxon>
    </lineage>
</organism>
<comment type="caution">
    <text evidence="4">The sequence shown here is derived from an EMBL/GenBank/DDBJ whole genome shotgun (WGS) entry which is preliminary data.</text>
</comment>
<comment type="similarity">
    <text evidence="1 2">Belongs to the small heat shock protein (HSP20) family.</text>
</comment>
<dbReference type="PROSITE" id="PS01031">
    <property type="entry name" value="SHSP"/>
    <property type="match status" value="1"/>
</dbReference>
<dbReference type="CDD" id="cd06464">
    <property type="entry name" value="ACD_sHsps-like"/>
    <property type="match status" value="1"/>
</dbReference>
<evidence type="ECO:0000313" key="4">
    <source>
        <dbReference type="EMBL" id="PIY89686.1"/>
    </source>
</evidence>
<evidence type="ECO:0000259" key="3">
    <source>
        <dbReference type="PROSITE" id="PS01031"/>
    </source>
</evidence>
<dbReference type="InterPro" id="IPR002068">
    <property type="entry name" value="A-crystallin/Hsp20_dom"/>
</dbReference>
<dbReference type="AlphaFoldDB" id="A0A2M7R767"/>
<dbReference type="Pfam" id="PF00011">
    <property type="entry name" value="HSP20"/>
    <property type="match status" value="1"/>
</dbReference>
<dbReference type="Proteomes" id="UP000230767">
    <property type="component" value="Unassembled WGS sequence"/>
</dbReference>
<dbReference type="Gene3D" id="2.60.40.790">
    <property type="match status" value="1"/>
</dbReference>
<name>A0A2M7R767_9BACT</name>
<protein>
    <submittedName>
        <fullName evidence="4">Heat-shock protein Hsp20</fullName>
    </submittedName>
</protein>
<accession>A0A2M7R767</accession>
<dbReference type="InterPro" id="IPR008978">
    <property type="entry name" value="HSP20-like_chaperone"/>
</dbReference>
<gene>
    <name evidence="4" type="ORF">COY73_00245</name>
</gene>
<dbReference type="PANTHER" id="PTHR11527">
    <property type="entry name" value="HEAT-SHOCK PROTEIN 20 FAMILY MEMBER"/>
    <property type="match status" value="1"/>
</dbReference>